<feature type="transmembrane region" description="Helical" evidence="8">
    <location>
        <begin position="43"/>
        <end position="65"/>
    </location>
</feature>
<evidence type="ECO:0000256" key="8">
    <source>
        <dbReference type="SAM" id="Phobius"/>
    </source>
</evidence>
<feature type="transmembrane region" description="Helical" evidence="8">
    <location>
        <begin position="295"/>
        <end position="315"/>
    </location>
</feature>
<keyword evidence="4" id="KW-1003">Cell membrane</keyword>
<dbReference type="PANTHER" id="PTHR31686">
    <property type="match status" value="1"/>
</dbReference>
<evidence type="ECO:0000256" key="6">
    <source>
        <dbReference type="ARBA" id="ARBA00022989"/>
    </source>
</evidence>
<feature type="transmembrane region" description="Helical" evidence="8">
    <location>
        <begin position="262"/>
        <end position="283"/>
    </location>
</feature>
<evidence type="ECO:0000256" key="3">
    <source>
        <dbReference type="ARBA" id="ARBA00022448"/>
    </source>
</evidence>
<feature type="transmembrane region" description="Helical" evidence="8">
    <location>
        <begin position="321"/>
        <end position="342"/>
    </location>
</feature>
<evidence type="ECO:0000256" key="2">
    <source>
        <dbReference type="ARBA" id="ARBA00008566"/>
    </source>
</evidence>
<proteinExistence type="inferred from homology"/>
<gene>
    <name evidence="9" type="ORF">GCM10023340_00710</name>
</gene>
<feature type="transmembrane region" description="Helical" evidence="8">
    <location>
        <begin position="150"/>
        <end position="173"/>
    </location>
</feature>
<keyword evidence="6 8" id="KW-1133">Transmembrane helix</keyword>
<evidence type="ECO:0000313" key="10">
    <source>
        <dbReference type="Proteomes" id="UP001500221"/>
    </source>
</evidence>
<comment type="similarity">
    <text evidence="2">Belongs to the tellurite-resistance/dicarboxylate transporter (TDT) family.</text>
</comment>
<dbReference type="RefSeq" id="WP_345453116.1">
    <property type="nucleotide sequence ID" value="NZ_BAABKG010000001.1"/>
</dbReference>
<dbReference type="PANTHER" id="PTHR31686:SF1">
    <property type="entry name" value="SULFITE EFFLUX PUMP SSU1"/>
    <property type="match status" value="1"/>
</dbReference>
<dbReference type="Pfam" id="PF03595">
    <property type="entry name" value="SLAC1"/>
    <property type="match status" value="1"/>
</dbReference>
<dbReference type="CDD" id="cd09320">
    <property type="entry name" value="TDT_like_2"/>
    <property type="match status" value="1"/>
</dbReference>
<dbReference type="InterPro" id="IPR004695">
    <property type="entry name" value="SLAC1/Mae1/Ssu1/TehA"/>
</dbReference>
<evidence type="ECO:0000256" key="5">
    <source>
        <dbReference type="ARBA" id="ARBA00022692"/>
    </source>
</evidence>
<evidence type="ECO:0000256" key="7">
    <source>
        <dbReference type="ARBA" id="ARBA00023136"/>
    </source>
</evidence>
<dbReference type="EMBL" id="BAABKG010000001">
    <property type="protein sequence ID" value="GAA5140497.1"/>
    <property type="molecule type" value="Genomic_DNA"/>
</dbReference>
<keyword evidence="10" id="KW-1185">Reference proteome</keyword>
<evidence type="ECO:0000256" key="1">
    <source>
        <dbReference type="ARBA" id="ARBA00004651"/>
    </source>
</evidence>
<evidence type="ECO:0000256" key="4">
    <source>
        <dbReference type="ARBA" id="ARBA00022475"/>
    </source>
</evidence>
<feature type="transmembrane region" description="Helical" evidence="8">
    <location>
        <begin position="115"/>
        <end position="138"/>
    </location>
</feature>
<feature type="transmembrane region" description="Helical" evidence="8">
    <location>
        <begin position="86"/>
        <end position="109"/>
    </location>
</feature>
<feature type="transmembrane region" description="Helical" evidence="8">
    <location>
        <begin position="185"/>
        <end position="208"/>
    </location>
</feature>
<comment type="caution">
    <text evidence="9">The sequence shown here is derived from an EMBL/GenBank/DDBJ whole genome shotgun (WGS) entry which is preliminary data.</text>
</comment>
<organism evidence="9 10">
    <name type="scientific">Nocardioides marinquilinus</name>
    <dbReference type="NCBI Taxonomy" id="1210400"/>
    <lineage>
        <taxon>Bacteria</taxon>
        <taxon>Bacillati</taxon>
        <taxon>Actinomycetota</taxon>
        <taxon>Actinomycetes</taxon>
        <taxon>Propionibacteriales</taxon>
        <taxon>Nocardioidaceae</taxon>
        <taxon>Nocardioides</taxon>
    </lineage>
</organism>
<dbReference type="Proteomes" id="UP001500221">
    <property type="component" value="Unassembled WGS sequence"/>
</dbReference>
<feature type="transmembrane region" description="Helical" evidence="8">
    <location>
        <begin position="220"/>
        <end position="242"/>
    </location>
</feature>
<comment type="subcellular location">
    <subcellularLocation>
        <location evidence="1">Cell membrane</location>
        <topology evidence="1">Multi-pass membrane protein</topology>
    </subcellularLocation>
</comment>
<protein>
    <submittedName>
        <fullName evidence="9">TDT family transporter</fullName>
    </submittedName>
</protein>
<reference evidence="10" key="1">
    <citation type="journal article" date="2019" name="Int. J. Syst. Evol. Microbiol.">
        <title>The Global Catalogue of Microorganisms (GCM) 10K type strain sequencing project: providing services to taxonomists for standard genome sequencing and annotation.</title>
        <authorList>
            <consortium name="The Broad Institute Genomics Platform"/>
            <consortium name="The Broad Institute Genome Sequencing Center for Infectious Disease"/>
            <person name="Wu L."/>
            <person name="Ma J."/>
        </authorList>
    </citation>
    <scope>NUCLEOTIDE SEQUENCE [LARGE SCALE GENOMIC DNA]</scope>
    <source>
        <strain evidence="10">JCM 18459</strain>
    </source>
</reference>
<keyword evidence="5 8" id="KW-0812">Transmembrane</keyword>
<sequence length="360" mass="37200">MAGLEGQPAFGFIGPNWFASVMGTGIVANAAATLPVQLPGLLVFARIVWLLDVGLLTAVVAATVVHWRRHRATARGHLDDPVMSHFYGAPAMALMTVGAGALLVGQPVLGGSVAVYLDAVLWTAGTALGLWTAVAVPYKTFTTHDVQSDSAFGGWLMPVVPPMVSAATGPLLIPHLPAGQWQLTMQLACTAMFGLTLVASLVVIALIWGRLARHGPGAAATVPTLWIVLGPLGQSITAGHTLGATAPGVLPSPYGTAFEAAGLVYGLPVWGFAMLWASLAIAITARAMRAGMPFALTWWSFTFPVGTVVTGTSGLADVTDAHLLVVAAVVFYVGLLAAWLTVAARTAHGVYHGHLLKAPA</sequence>
<keyword evidence="7 8" id="KW-0472">Membrane</keyword>
<dbReference type="InterPro" id="IPR051629">
    <property type="entry name" value="Sulfite_efflux_TDT"/>
</dbReference>
<name>A0ABP9P443_9ACTN</name>
<keyword evidence="3" id="KW-0813">Transport</keyword>
<accession>A0ABP9P443</accession>
<dbReference type="Gene3D" id="1.50.10.150">
    <property type="entry name" value="Voltage-dependent anion channel"/>
    <property type="match status" value="1"/>
</dbReference>
<evidence type="ECO:0000313" key="9">
    <source>
        <dbReference type="EMBL" id="GAA5140497.1"/>
    </source>
</evidence>
<dbReference type="InterPro" id="IPR038665">
    <property type="entry name" value="Voltage-dep_anion_channel_sf"/>
</dbReference>